<keyword evidence="3" id="KW-1185">Reference proteome</keyword>
<evidence type="ECO:0000313" key="2">
    <source>
        <dbReference type="EMBL" id="KZT36289.1"/>
    </source>
</evidence>
<dbReference type="InterPro" id="IPR016024">
    <property type="entry name" value="ARM-type_fold"/>
</dbReference>
<gene>
    <name evidence="2" type="ORF">SISSUDRAFT_76635</name>
</gene>
<dbReference type="AlphaFoldDB" id="A0A166BEI9"/>
<feature type="compositionally biased region" description="Low complexity" evidence="1">
    <location>
        <begin position="739"/>
        <end position="751"/>
    </location>
</feature>
<dbReference type="EMBL" id="KV428112">
    <property type="protein sequence ID" value="KZT36289.1"/>
    <property type="molecule type" value="Genomic_DNA"/>
</dbReference>
<feature type="compositionally biased region" description="Low complexity" evidence="1">
    <location>
        <begin position="488"/>
        <end position="500"/>
    </location>
</feature>
<feature type="compositionally biased region" description="Polar residues" evidence="1">
    <location>
        <begin position="508"/>
        <end position="527"/>
    </location>
</feature>
<feature type="compositionally biased region" description="Low complexity" evidence="1">
    <location>
        <begin position="702"/>
        <end position="719"/>
    </location>
</feature>
<feature type="region of interest" description="Disordered" evidence="1">
    <location>
        <begin position="471"/>
        <end position="789"/>
    </location>
</feature>
<feature type="region of interest" description="Disordered" evidence="1">
    <location>
        <begin position="411"/>
        <end position="439"/>
    </location>
</feature>
<dbReference type="Proteomes" id="UP000076798">
    <property type="component" value="Unassembled WGS sequence"/>
</dbReference>
<dbReference type="SUPFAM" id="SSF48371">
    <property type="entry name" value="ARM repeat"/>
    <property type="match status" value="1"/>
</dbReference>
<evidence type="ECO:0000256" key="1">
    <source>
        <dbReference type="SAM" id="MobiDB-lite"/>
    </source>
</evidence>
<reference evidence="2 3" key="1">
    <citation type="journal article" date="2016" name="Mol. Biol. Evol.">
        <title>Comparative Genomics of Early-Diverging Mushroom-Forming Fungi Provides Insights into the Origins of Lignocellulose Decay Capabilities.</title>
        <authorList>
            <person name="Nagy L.G."/>
            <person name="Riley R."/>
            <person name="Tritt A."/>
            <person name="Adam C."/>
            <person name="Daum C."/>
            <person name="Floudas D."/>
            <person name="Sun H."/>
            <person name="Yadav J.S."/>
            <person name="Pangilinan J."/>
            <person name="Larsson K.H."/>
            <person name="Matsuura K."/>
            <person name="Barry K."/>
            <person name="Labutti K."/>
            <person name="Kuo R."/>
            <person name="Ohm R.A."/>
            <person name="Bhattacharya S.S."/>
            <person name="Shirouzu T."/>
            <person name="Yoshinaga Y."/>
            <person name="Martin F.M."/>
            <person name="Grigoriev I.V."/>
            <person name="Hibbett D.S."/>
        </authorList>
    </citation>
    <scope>NUCLEOTIDE SEQUENCE [LARGE SCALE GENOMIC DNA]</scope>
    <source>
        <strain evidence="2 3">HHB10207 ss-3</strain>
    </source>
</reference>
<feature type="compositionally biased region" description="Polar residues" evidence="1">
    <location>
        <begin position="609"/>
        <end position="632"/>
    </location>
</feature>
<accession>A0A166BEI9</accession>
<feature type="compositionally biased region" description="Low complexity" evidence="1">
    <location>
        <begin position="633"/>
        <end position="645"/>
    </location>
</feature>
<sequence length="831" mass="89076">MAGASTTKLAERQLPKSRTTAIPPKHSPSASTSTCQPQRGIIIDLDMFRELSQECVQTGSAKIFSTALRLLTKIATIPEYDTPERVDVLRGAATAVRKSIVEDTSWPHAALTATHDFIIKSVIKLISKVSDRNDGSLVEEIVSLLVCLAKQLGKSKEALGILDQLSTRILSLPDDARFTIFPQFVKALTSLWLQHPSDFNQVSSITTILSKVLCNCSSAKQSDCFEQSISPILVHIRTSKNLLLANSLFLRLFLFLRERLEQGTHMHAFHLQLISALENLRSAGLDFAVEPLAPVWASSIKSGIAVLHDSFPSLPEGSISMEGIKQCVRCNEVSIEQHRVIDGLSRSHISEVNAWLSKVDKLRPWYSIIEDSDTRERLLEIDNRKSRLYHRLSVFREPAIHYHELIPVSPSSCSQDPLDLEPAPPPTPSYSTNGSAPIDRTASRLMNDRQRGLGAGNLSSVIEVDAEMEESAASMSSTREPYRAAPLASGSAVQSSSRSAQARHVHSVLSSESTTNSKTSLPSSSKQAPAATREVKATAGKVPPPPPPSTIPLKRTHIPAPLDLDSNNRGKRARSEAPISPPPRPEGIAGGSKTSSTSVGAGAAGQTRGPRSTQASIRPPGSSNATASSSRIATRPSLPRRSSSLPPAPPSKAPLPPTKFIPTEPSVVESPNPEMSVAEDFATGSAPQAEADNIAADDDQLQQEVQVVEGQDVGSEGSSAQGSNELIGEGSRIGGVVGSSFDFTFTRTSTRPYNPPGVETPQGSSSSAPRNRVASTSTSTSTAVEDQRSPVTLAELENIFSPRNQAVKPALAVKEPRRSIRLVGLPPGPQV</sequence>
<evidence type="ECO:0000313" key="3">
    <source>
        <dbReference type="Proteomes" id="UP000076798"/>
    </source>
</evidence>
<proteinExistence type="predicted"/>
<organism evidence="2 3">
    <name type="scientific">Sistotremastrum suecicum HHB10207 ss-3</name>
    <dbReference type="NCBI Taxonomy" id="1314776"/>
    <lineage>
        <taxon>Eukaryota</taxon>
        <taxon>Fungi</taxon>
        <taxon>Dikarya</taxon>
        <taxon>Basidiomycota</taxon>
        <taxon>Agaricomycotina</taxon>
        <taxon>Agaricomycetes</taxon>
        <taxon>Sistotremastrales</taxon>
        <taxon>Sistotremastraceae</taxon>
        <taxon>Sistotremastrum</taxon>
    </lineage>
</organism>
<feature type="compositionally biased region" description="Pro residues" evidence="1">
    <location>
        <begin position="646"/>
        <end position="659"/>
    </location>
</feature>
<feature type="region of interest" description="Disordered" evidence="1">
    <location>
        <begin position="1"/>
        <end position="35"/>
    </location>
</feature>
<protein>
    <submittedName>
        <fullName evidence="2">Uncharacterized protein</fullName>
    </submittedName>
</protein>
<name>A0A166BEI9_9AGAM</name>